<accession>A0A6B0UBD7</accession>
<sequence>MSSRRVGLNATSLASCFCMRSSPASALRDDVMRILGPHIEAVVDARTAAILGTENMVLFFRSDGRSLVSLLILGILGHSRRPRVDALRKRCCDALRRGSTDAGSA</sequence>
<dbReference type="EMBL" id="GIFC01006915">
    <property type="protein sequence ID" value="MXU88998.1"/>
    <property type="molecule type" value="Transcribed_RNA"/>
</dbReference>
<dbReference type="PROSITE" id="PS51257">
    <property type="entry name" value="PROKAR_LIPOPROTEIN"/>
    <property type="match status" value="1"/>
</dbReference>
<protein>
    <submittedName>
        <fullName evidence="1">Putative secreted protein</fullName>
    </submittedName>
</protein>
<dbReference type="AlphaFoldDB" id="A0A6B0UBD7"/>
<name>A0A6B0UBD7_IXORI</name>
<proteinExistence type="predicted"/>
<organism evidence="1">
    <name type="scientific">Ixodes ricinus</name>
    <name type="common">Common tick</name>
    <name type="synonym">Acarus ricinus</name>
    <dbReference type="NCBI Taxonomy" id="34613"/>
    <lineage>
        <taxon>Eukaryota</taxon>
        <taxon>Metazoa</taxon>
        <taxon>Ecdysozoa</taxon>
        <taxon>Arthropoda</taxon>
        <taxon>Chelicerata</taxon>
        <taxon>Arachnida</taxon>
        <taxon>Acari</taxon>
        <taxon>Parasitiformes</taxon>
        <taxon>Ixodida</taxon>
        <taxon>Ixodoidea</taxon>
        <taxon>Ixodidae</taxon>
        <taxon>Ixodinae</taxon>
        <taxon>Ixodes</taxon>
    </lineage>
</organism>
<evidence type="ECO:0000313" key="1">
    <source>
        <dbReference type="EMBL" id="MXU88998.1"/>
    </source>
</evidence>
<reference evidence="1" key="1">
    <citation type="submission" date="2019-12" db="EMBL/GenBank/DDBJ databases">
        <title>An insight into the sialome of adult female Ixodes ricinus ticks feeding for 6 days.</title>
        <authorList>
            <person name="Perner J."/>
            <person name="Ribeiro J.M.C."/>
        </authorList>
    </citation>
    <scope>NUCLEOTIDE SEQUENCE</scope>
    <source>
        <strain evidence="1">Semi-engorged</strain>
        <tissue evidence="1">Salivary glands</tissue>
    </source>
</reference>